<keyword evidence="4" id="KW-1185">Reference proteome</keyword>
<feature type="region of interest" description="Disordered" evidence="1">
    <location>
        <begin position="61"/>
        <end position="83"/>
    </location>
</feature>
<proteinExistence type="predicted"/>
<reference evidence="3 4" key="1">
    <citation type="submission" date="2016-12" db="EMBL/GenBank/DDBJ databases">
        <authorList>
            <person name="Song W.-J."/>
            <person name="Kurnit D.M."/>
        </authorList>
    </citation>
    <scope>NUCLEOTIDE SEQUENCE [LARGE SCALE GENOMIC DNA]</scope>
    <source>
        <strain evidence="3 4">DSM 18488</strain>
    </source>
</reference>
<dbReference type="Proteomes" id="UP000184603">
    <property type="component" value="Unassembled WGS sequence"/>
</dbReference>
<keyword evidence="2" id="KW-1133">Transmembrane helix</keyword>
<feature type="transmembrane region" description="Helical" evidence="2">
    <location>
        <begin position="6"/>
        <end position="24"/>
    </location>
</feature>
<feature type="transmembrane region" description="Helical" evidence="2">
    <location>
        <begin position="36"/>
        <end position="54"/>
    </location>
</feature>
<evidence type="ECO:0000313" key="4">
    <source>
        <dbReference type="Proteomes" id="UP000184603"/>
    </source>
</evidence>
<evidence type="ECO:0000256" key="1">
    <source>
        <dbReference type="SAM" id="MobiDB-lite"/>
    </source>
</evidence>
<keyword evidence="2" id="KW-0812">Transmembrane</keyword>
<gene>
    <name evidence="3" type="ORF">SAMN02745220_04179</name>
</gene>
<name>A0A1M7YGI6_9BACT</name>
<dbReference type="STRING" id="1121416.SAMN02745220_04179"/>
<dbReference type="RefSeq" id="WP_073615603.1">
    <property type="nucleotide sequence ID" value="NZ_FRFE01000028.1"/>
</dbReference>
<organism evidence="3 4">
    <name type="scientific">Desulfopila aestuarii DSM 18488</name>
    <dbReference type="NCBI Taxonomy" id="1121416"/>
    <lineage>
        <taxon>Bacteria</taxon>
        <taxon>Pseudomonadati</taxon>
        <taxon>Thermodesulfobacteriota</taxon>
        <taxon>Desulfobulbia</taxon>
        <taxon>Desulfobulbales</taxon>
        <taxon>Desulfocapsaceae</taxon>
        <taxon>Desulfopila</taxon>
    </lineage>
</organism>
<evidence type="ECO:0000313" key="3">
    <source>
        <dbReference type="EMBL" id="SHO51706.1"/>
    </source>
</evidence>
<keyword evidence="2" id="KW-0472">Membrane</keyword>
<protein>
    <submittedName>
        <fullName evidence="3">Uncharacterized protein</fullName>
    </submittedName>
</protein>
<accession>A0A1M7YGI6</accession>
<dbReference type="AlphaFoldDB" id="A0A1M7YGI6"/>
<evidence type="ECO:0000256" key="2">
    <source>
        <dbReference type="SAM" id="Phobius"/>
    </source>
</evidence>
<feature type="compositionally biased region" description="Acidic residues" evidence="1">
    <location>
        <begin position="61"/>
        <end position="74"/>
    </location>
</feature>
<dbReference type="EMBL" id="FRFE01000028">
    <property type="protein sequence ID" value="SHO51706.1"/>
    <property type="molecule type" value="Genomic_DNA"/>
</dbReference>
<sequence>MNRFPWWGSVLLAILAYCSLKYGVRELLPEEHRLLGLLQLLAPLAAMALLLLAGKQLYDHDDGESTTEIEDDSLENNGEKADE</sequence>